<keyword evidence="1" id="KW-0732">Signal</keyword>
<accession>A0AAV4JXQ6</accession>
<comment type="caution">
    <text evidence="3">The sequence shown here is derived from an EMBL/GenBank/DDBJ whole genome shotgun (WGS) entry which is preliminary data.</text>
</comment>
<gene>
    <name evidence="3" type="ORF">ElyMa_005283900</name>
</gene>
<feature type="signal peptide" evidence="1">
    <location>
        <begin position="1"/>
        <end position="24"/>
    </location>
</feature>
<dbReference type="PANTHER" id="PTHR19324:SF33">
    <property type="entry name" value="MUCIN-5AC"/>
    <property type="match status" value="1"/>
</dbReference>
<sequence>MPSSSLRAAVLVLLALSFIDQNEALTPFQLTYVPAHVVRHMTKQVSIRCAHEDDSQVSSLQDISRIRLLKKTSDLSGWQLLAELRDNEDKPKAFINVSVTANIDEDIRQNFIQIVWPVATGETYGIYRCDVIGFDRNTFLNKAEVTSEVSLLEENVTTTDMLDMFLETKDEMHHIEDDTHHLEDDIQLLNYRVGNITQQVQDQGDKLSQLDGNVDTVSKSLNLVSDDVSVLKRDVGTIKSEMDSVDENARKIDLLNRDLESARRDMTSLGSPTGTPPTSGRLSLLMSWPTGRFALLQPKTGCPVDLTFFGGNNKYWQIHTESSVSGSRNAVSDILSPKTLSKNNGNNFLTLKFCEANGVLNTAAWPSGSYCINRVYGVPCPYGFNEGEVSMDLEDTNYISEYTARSVHRNGQKMAFCCMSSGYASTVITLPTHSPFILYRRAGRCQEISRMAVTQETIIVDTENSGNQDSKSGTYPDLDLTGGSTIKMYLCHYTKI</sequence>
<dbReference type="Proteomes" id="UP000762676">
    <property type="component" value="Unassembled WGS sequence"/>
</dbReference>
<evidence type="ECO:0000256" key="1">
    <source>
        <dbReference type="SAM" id="SignalP"/>
    </source>
</evidence>
<feature type="chain" id="PRO_5043595972" evidence="1">
    <location>
        <begin position="25"/>
        <end position="496"/>
    </location>
</feature>
<feature type="domain" description="T-SNARE coiled-coil homology" evidence="2">
    <location>
        <begin position="169"/>
        <end position="231"/>
    </location>
</feature>
<evidence type="ECO:0000313" key="4">
    <source>
        <dbReference type="Proteomes" id="UP000762676"/>
    </source>
</evidence>
<name>A0AAV4JXQ6_9GAST</name>
<keyword evidence="4" id="KW-1185">Reference proteome</keyword>
<proteinExistence type="predicted"/>
<dbReference type="PROSITE" id="PS50192">
    <property type="entry name" value="T_SNARE"/>
    <property type="match status" value="1"/>
</dbReference>
<organism evidence="3 4">
    <name type="scientific">Elysia marginata</name>
    <dbReference type="NCBI Taxonomy" id="1093978"/>
    <lineage>
        <taxon>Eukaryota</taxon>
        <taxon>Metazoa</taxon>
        <taxon>Spiralia</taxon>
        <taxon>Lophotrochozoa</taxon>
        <taxon>Mollusca</taxon>
        <taxon>Gastropoda</taxon>
        <taxon>Heterobranchia</taxon>
        <taxon>Euthyneura</taxon>
        <taxon>Panpulmonata</taxon>
        <taxon>Sacoglossa</taxon>
        <taxon>Placobranchoidea</taxon>
        <taxon>Plakobranchidae</taxon>
        <taxon>Elysia</taxon>
    </lineage>
</organism>
<evidence type="ECO:0000313" key="3">
    <source>
        <dbReference type="EMBL" id="GFS27584.1"/>
    </source>
</evidence>
<protein>
    <submittedName>
        <fullName evidence="3">MACPF domain-containing protein 2</fullName>
    </submittedName>
</protein>
<dbReference type="InterPro" id="IPR000727">
    <property type="entry name" value="T_SNARE_dom"/>
</dbReference>
<reference evidence="3 4" key="1">
    <citation type="journal article" date="2021" name="Elife">
        <title>Chloroplast acquisition without the gene transfer in kleptoplastic sea slugs, Plakobranchus ocellatus.</title>
        <authorList>
            <person name="Maeda T."/>
            <person name="Takahashi S."/>
            <person name="Yoshida T."/>
            <person name="Shimamura S."/>
            <person name="Takaki Y."/>
            <person name="Nagai Y."/>
            <person name="Toyoda A."/>
            <person name="Suzuki Y."/>
            <person name="Arimoto A."/>
            <person name="Ishii H."/>
            <person name="Satoh N."/>
            <person name="Nishiyama T."/>
            <person name="Hasebe M."/>
            <person name="Maruyama T."/>
            <person name="Minagawa J."/>
            <person name="Obokata J."/>
            <person name="Shigenobu S."/>
        </authorList>
    </citation>
    <scope>NUCLEOTIDE SEQUENCE [LARGE SCALE GENOMIC DNA]</scope>
</reference>
<dbReference type="EMBL" id="BMAT01010543">
    <property type="protein sequence ID" value="GFS27584.1"/>
    <property type="molecule type" value="Genomic_DNA"/>
</dbReference>
<dbReference type="Pfam" id="PF16977">
    <property type="entry name" value="ApeC"/>
    <property type="match status" value="1"/>
</dbReference>
<evidence type="ECO:0000259" key="2">
    <source>
        <dbReference type="PROSITE" id="PS50192"/>
    </source>
</evidence>
<dbReference type="AlphaFoldDB" id="A0AAV4JXQ6"/>
<dbReference type="InterPro" id="IPR031569">
    <property type="entry name" value="ApeC"/>
</dbReference>
<dbReference type="PANTHER" id="PTHR19324">
    <property type="entry name" value="PERFORIN-LIKE PROTEIN 1"/>
    <property type="match status" value="1"/>
</dbReference>